<protein>
    <submittedName>
        <fullName evidence="2">41603_t:CDS:1</fullName>
    </submittedName>
</protein>
<reference evidence="2 3" key="1">
    <citation type="submission" date="2021-06" db="EMBL/GenBank/DDBJ databases">
        <authorList>
            <person name="Kallberg Y."/>
            <person name="Tangrot J."/>
            <person name="Rosling A."/>
        </authorList>
    </citation>
    <scope>NUCLEOTIDE SEQUENCE [LARGE SCALE GENOMIC DNA]</scope>
    <source>
        <strain evidence="2 3">120-4 pot B 10/14</strain>
    </source>
</reference>
<sequence>MVMLLRCNKTHVYECNPNAPTQPKPSIPPSPTKPPTKPQSMPPQSLSPSICSDMTADIIAGCVVAAAPFALETFGGSEAVCGVVAYLVTEAVAASVTDPAFNNIC</sequence>
<evidence type="ECO:0000313" key="3">
    <source>
        <dbReference type="Proteomes" id="UP000789901"/>
    </source>
</evidence>
<evidence type="ECO:0000313" key="2">
    <source>
        <dbReference type="EMBL" id="CAG8756077.1"/>
    </source>
</evidence>
<evidence type="ECO:0000256" key="1">
    <source>
        <dbReference type="SAM" id="MobiDB-lite"/>
    </source>
</evidence>
<accession>A0ABN7VC34</accession>
<dbReference type="EMBL" id="CAJVQB010012512">
    <property type="protein sequence ID" value="CAG8756077.1"/>
    <property type="molecule type" value="Genomic_DNA"/>
</dbReference>
<feature type="compositionally biased region" description="Pro residues" evidence="1">
    <location>
        <begin position="20"/>
        <end position="41"/>
    </location>
</feature>
<gene>
    <name evidence="2" type="ORF">GMARGA_LOCUS16928</name>
</gene>
<feature type="region of interest" description="Disordered" evidence="1">
    <location>
        <begin position="16"/>
        <end position="48"/>
    </location>
</feature>
<dbReference type="Proteomes" id="UP000789901">
    <property type="component" value="Unassembled WGS sequence"/>
</dbReference>
<keyword evidence="3" id="KW-1185">Reference proteome</keyword>
<name>A0ABN7VC34_GIGMA</name>
<proteinExistence type="predicted"/>
<comment type="caution">
    <text evidence="2">The sequence shown here is derived from an EMBL/GenBank/DDBJ whole genome shotgun (WGS) entry which is preliminary data.</text>
</comment>
<organism evidence="2 3">
    <name type="scientific">Gigaspora margarita</name>
    <dbReference type="NCBI Taxonomy" id="4874"/>
    <lineage>
        <taxon>Eukaryota</taxon>
        <taxon>Fungi</taxon>
        <taxon>Fungi incertae sedis</taxon>
        <taxon>Mucoromycota</taxon>
        <taxon>Glomeromycotina</taxon>
        <taxon>Glomeromycetes</taxon>
        <taxon>Diversisporales</taxon>
        <taxon>Gigasporaceae</taxon>
        <taxon>Gigaspora</taxon>
    </lineage>
</organism>